<feature type="region of interest" description="Disordered" evidence="1">
    <location>
        <begin position="944"/>
        <end position="975"/>
    </location>
</feature>
<dbReference type="Proteomes" id="UP000281677">
    <property type="component" value="Unassembled WGS sequence"/>
</dbReference>
<feature type="compositionally biased region" description="Low complexity" evidence="1">
    <location>
        <begin position="916"/>
        <end position="925"/>
    </location>
</feature>
<feature type="compositionally biased region" description="Low complexity" evidence="1">
    <location>
        <begin position="1187"/>
        <end position="1202"/>
    </location>
</feature>
<feature type="compositionally biased region" description="Pro residues" evidence="1">
    <location>
        <begin position="1210"/>
        <end position="1219"/>
    </location>
</feature>
<dbReference type="Gene3D" id="3.30.710.10">
    <property type="entry name" value="Potassium Channel Kv1.1, Chain A"/>
    <property type="match status" value="1"/>
</dbReference>
<feature type="compositionally biased region" description="Basic and acidic residues" evidence="1">
    <location>
        <begin position="209"/>
        <end position="229"/>
    </location>
</feature>
<feature type="compositionally biased region" description="Gly residues" evidence="1">
    <location>
        <begin position="1168"/>
        <end position="1179"/>
    </location>
</feature>
<name>A0A3M7I1K6_HORWE</name>
<feature type="compositionally biased region" description="Polar residues" evidence="1">
    <location>
        <begin position="1082"/>
        <end position="1091"/>
    </location>
</feature>
<feature type="compositionally biased region" description="Polar residues" evidence="1">
    <location>
        <begin position="263"/>
        <end position="288"/>
    </location>
</feature>
<feature type="region of interest" description="Disordered" evidence="1">
    <location>
        <begin position="1003"/>
        <end position="1219"/>
    </location>
</feature>
<feature type="region of interest" description="Disordered" evidence="1">
    <location>
        <begin position="1359"/>
        <end position="1464"/>
    </location>
</feature>
<dbReference type="VEuPathDB" id="FungiDB:BTJ68_07675"/>
<feature type="region of interest" description="Disordered" evidence="1">
    <location>
        <begin position="816"/>
        <end position="872"/>
    </location>
</feature>
<comment type="caution">
    <text evidence="3">The sequence shown here is derived from an EMBL/GenBank/DDBJ whole genome shotgun (WGS) entry which is preliminary data.</text>
</comment>
<feature type="compositionally biased region" description="Low complexity" evidence="1">
    <location>
        <begin position="848"/>
        <end position="858"/>
    </location>
</feature>
<feature type="compositionally biased region" description="Low complexity" evidence="1">
    <location>
        <begin position="721"/>
        <end position="743"/>
    </location>
</feature>
<reference evidence="3 4" key="1">
    <citation type="journal article" date="2018" name="BMC Genomics">
        <title>Genomic evidence for intraspecific hybridization in a clonal and extremely halotolerant yeast.</title>
        <authorList>
            <person name="Gostincar C."/>
            <person name="Stajich J.E."/>
            <person name="Zupancic J."/>
            <person name="Zalar P."/>
            <person name="Gunde-Cimerman N."/>
        </authorList>
    </citation>
    <scope>NUCLEOTIDE SEQUENCE [LARGE SCALE GENOMIC DNA]</scope>
    <source>
        <strain evidence="3 4">EXF-120</strain>
    </source>
</reference>
<feature type="region of interest" description="Disordered" evidence="1">
    <location>
        <begin position="686"/>
        <end position="748"/>
    </location>
</feature>
<evidence type="ECO:0000256" key="1">
    <source>
        <dbReference type="SAM" id="MobiDB-lite"/>
    </source>
</evidence>
<feature type="region of interest" description="Disordered" evidence="1">
    <location>
        <begin position="916"/>
        <end position="935"/>
    </location>
</feature>
<feature type="compositionally biased region" description="Gly residues" evidence="1">
    <location>
        <begin position="1047"/>
        <end position="1057"/>
    </location>
</feature>
<dbReference type="InterPro" id="IPR000210">
    <property type="entry name" value="BTB/POZ_dom"/>
</dbReference>
<dbReference type="OrthoDB" id="6359943at2759"/>
<feature type="compositionally biased region" description="Polar residues" evidence="1">
    <location>
        <begin position="1403"/>
        <end position="1415"/>
    </location>
</feature>
<feature type="compositionally biased region" description="Low complexity" evidence="1">
    <location>
        <begin position="121"/>
        <end position="134"/>
    </location>
</feature>
<evidence type="ECO:0000313" key="4">
    <source>
        <dbReference type="Proteomes" id="UP000281677"/>
    </source>
</evidence>
<dbReference type="PANTHER" id="PTHR47369">
    <property type="entry name" value="BTB/POZ DOMAIN-CONTAINING PROTEIN"/>
    <property type="match status" value="1"/>
</dbReference>
<dbReference type="VEuPathDB" id="FungiDB:BTJ68_05902"/>
<dbReference type="SUPFAM" id="SSF54695">
    <property type="entry name" value="POZ domain"/>
    <property type="match status" value="1"/>
</dbReference>
<feature type="region of interest" description="Disordered" evidence="1">
    <location>
        <begin position="37"/>
        <end position="288"/>
    </location>
</feature>
<feature type="compositionally biased region" description="Low complexity" evidence="1">
    <location>
        <begin position="829"/>
        <end position="841"/>
    </location>
</feature>
<gene>
    <name evidence="3" type="ORF">D0859_16566</name>
</gene>
<feature type="compositionally biased region" description="Gly residues" evidence="1">
    <location>
        <begin position="1309"/>
        <end position="1337"/>
    </location>
</feature>
<sequence length="1478" mass="156633">MRTPPDHELCCHHHAVKQYLPRGSFPVQSFMNLFSSYSDDEDDIDHDHSDHDPDQHNPRQPRRRESLFRDAMASNESYQHSRDALPGPSAAAADNAAEQSRRPDRPRPGVKRHSSLPQTLFASGSASIFGSGRSPSMESDQSPPSFPPNQAESVNTSRNPPSEANPVPEASSIPRLSVSHPSQEQLPVSRPPLSAIGGRNRVPSTTRRAHFEDEVRSTADRRIIPNVEKDADDPTNPPATSSTHGRHRSNTLTTLSRLFAVRASTSPDASRQGSYLQQHPSSHHYGTSLSHRNLQTTSIQLGDLPDHLFTRGLLEGRHSDITVIAFNHPYHLHRLILDRAPFFTSALSAPWLESAAKEITVHPSDLDANITQTAFELALKRLYGCSDPVEEEPEAIGLFAVGCWLEMKDLIDSAIESILRQMSPETLSPLIRLVTMNYYGRAGEKILASAKAMLCRDGSSMPLRFWSGIPADIVREIVGGDGFYIEGELERWVLTKRILDRRLKVRAYEAGLTVPSSSSSSSGLTGRSATRRRRVVKKVPLEYWPRLTAVRFDSISTASLFSPSVRRGPRSSSASSHANPPFYGGSRGLGLGGAPDALHAFISLYTHPDIEPLLVLLDEGIHYIHLDFESLQFIRGQRDILGFPVMPEKVVNDALWMQMELRQKVINAAEGGLELGLSLKWTEEEEEVHDETIATGHANNDGTPTKGKEKASEYPPPPSPSGHHTSSSSSSPSPRTSQISSGSWDSNGLPRKFWIPASDCNIVMGGNADPVIATSNTTTLQRHAQQQQYQQQQQQGRYSLNLDPRDVQWASDFGAATAQPLGPSSRGQGSRNGAGSTSAAGRGPGGPSPTTTTATTNPVDPSPPAPTQTYSHFPPFRFVAEFPPPRLLKERKRIYSQTVFYAGSLWNLYVQKVSTGGSRNSNAGASGTGGSGGKQLGVYLHRAKERGDGDGSGAGSAASGGSSGRPSLDEQRNLRASVDERIGVLEREMRIRREREREVLGLGPDGRRRRRSRRGVVGGGGGPARADLEAGGQGRASPASITTTGGSCVGGGSGGGSLARQENPGSHTRPSSSSAAAGPSIGNETASTPEQDSIRAAYPSGSSEETMFTPASVESEWDSPDDDFGDEFDADDADLRDLEDFLDDDDDDSDYDEALDLDEYGTFVPGPGRDGGGGGGGGQYPAPPPTSSTSPHHPHLSSLPPSSHHHPPHPHPPSTIPALPPYIDVRPTIKTYFKIFSPSRAGRMLSLYESAPDKFNFSQSWGWKSSTLMLDEGIFGGAPLPSAATVGGVGVGVGGGQEEEDPQQALGSMEGGEGEGAGGMAAAGLGGDEVEDGGVGPGAPRPPAAVGALDAFAGVGGGGGAGDGGEGSATSAAGMHGQGPAGRRGAGGAGGIAPTATEDRPFASSSNPLLPQASSEPRAFTRLNGISAIGGSGGSGSTTSSRRRISTMMGSTTTSSSAAGARGKGDGKLRFMVVIGNI</sequence>
<evidence type="ECO:0000313" key="3">
    <source>
        <dbReference type="EMBL" id="RMZ19441.1"/>
    </source>
</evidence>
<protein>
    <recommendedName>
        <fullName evidence="2">BTB domain-containing protein</fullName>
    </recommendedName>
</protein>
<feature type="compositionally biased region" description="Gly residues" evidence="1">
    <location>
        <begin position="1376"/>
        <end position="1391"/>
    </location>
</feature>
<accession>A0A3M7I1K6</accession>
<feature type="compositionally biased region" description="Acidic residues" evidence="1">
    <location>
        <begin position="1140"/>
        <end position="1159"/>
    </location>
</feature>
<feature type="compositionally biased region" description="Acidic residues" evidence="1">
    <location>
        <begin position="1115"/>
        <end position="1132"/>
    </location>
</feature>
<feature type="compositionally biased region" description="Basic and acidic residues" evidence="1">
    <location>
        <begin position="45"/>
        <end position="68"/>
    </location>
</feature>
<feature type="domain" description="BTB" evidence="2">
    <location>
        <begin position="319"/>
        <end position="391"/>
    </location>
</feature>
<proteinExistence type="predicted"/>
<feature type="compositionally biased region" description="Gly residues" evidence="1">
    <location>
        <begin position="926"/>
        <end position="935"/>
    </location>
</feature>
<dbReference type="InterPro" id="IPR011333">
    <property type="entry name" value="SKP1/BTB/POZ_sf"/>
</dbReference>
<feature type="compositionally biased region" description="Low complexity" evidence="1">
    <location>
        <begin position="1446"/>
        <end position="1461"/>
    </location>
</feature>
<evidence type="ECO:0000259" key="2">
    <source>
        <dbReference type="PROSITE" id="PS50097"/>
    </source>
</evidence>
<feature type="compositionally biased region" description="Low complexity" evidence="1">
    <location>
        <begin position="785"/>
        <end position="795"/>
    </location>
</feature>
<feature type="region of interest" description="Disordered" evidence="1">
    <location>
        <begin position="1295"/>
        <end position="1343"/>
    </location>
</feature>
<feature type="compositionally biased region" description="Polar residues" evidence="1">
    <location>
        <begin position="136"/>
        <end position="162"/>
    </location>
</feature>
<organism evidence="3 4">
    <name type="scientific">Hortaea werneckii</name>
    <name type="common">Black yeast</name>
    <name type="synonym">Cladosporium werneckii</name>
    <dbReference type="NCBI Taxonomy" id="91943"/>
    <lineage>
        <taxon>Eukaryota</taxon>
        <taxon>Fungi</taxon>
        <taxon>Dikarya</taxon>
        <taxon>Ascomycota</taxon>
        <taxon>Pezizomycotina</taxon>
        <taxon>Dothideomycetes</taxon>
        <taxon>Dothideomycetidae</taxon>
        <taxon>Mycosphaerellales</taxon>
        <taxon>Teratosphaeriaceae</taxon>
        <taxon>Hortaea</taxon>
    </lineage>
</organism>
<dbReference type="PROSITE" id="PS50097">
    <property type="entry name" value="BTB"/>
    <property type="match status" value="1"/>
</dbReference>
<dbReference type="VEuPathDB" id="FungiDB:BTJ68_05903"/>
<feature type="region of interest" description="Disordered" evidence="1">
    <location>
        <begin position="778"/>
        <end position="797"/>
    </location>
</feature>
<dbReference type="EMBL" id="QWIT01001021">
    <property type="protein sequence ID" value="RMZ19441.1"/>
    <property type="molecule type" value="Genomic_DNA"/>
</dbReference>
<dbReference type="PANTHER" id="PTHR47369:SF1">
    <property type="entry name" value="BTB_POZ DOMAIN-CONTAINING PROTEIN"/>
    <property type="match status" value="1"/>
</dbReference>